<evidence type="ECO:0000313" key="2">
    <source>
        <dbReference type="Proteomes" id="UP001187315"/>
    </source>
</evidence>
<reference evidence="1" key="1">
    <citation type="submission" date="2023-08" db="EMBL/GenBank/DDBJ databases">
        <title>Pelteobagrus vachellii genome.</title>
        <authorList>
            <person name="Liu H."/>
        </authorList>
    </citation>
    <scope>NUCLEOTIDE SEQUENCE</scope>
    <source>
        <strain evidence="1">PRFRI_2022a</strain>
        <tissue evidence="1">Muscle</tissue>
    </source>
</reference>
<protein>
    <submittedName>
        <fullName evidence="1">Uncharacterized protein</fullName>
    </submittedName>
</protein>
<name>A0AA88SPW0_TACVA</name>
<gene>
    <name evidence="1" type="ORF">Q7C36_010316</name>
</gene>
<sequence>MVLAFVTGSEPRPLMSSLRREFKRSGHQMTPAMAESPAFVRMSARTIPTAIFMLPHHLPPASERLH</sequence>
<accession>A0AA88SPW0</accession>
<evidence type="ECO:0000313" key="1">
    <source>
        <dbReference type="EMBL" id="KAK2845462.1"/>
    </source>
</evidence>
<organism evidence="1 2">
    <name type="scientific">Tachysurus vachellii</name>
    <name type="common">Darkbarbel catfish</name>
    <name type="synonym">Pelteobagrus vachellii</name>
    <dbReference type="NCBI Taxonomy" id="175792"/>
    <lineage>
        <taxon>Eukaryota</taxon>
        <taxon>Metazoa</taxon>
        <taxon>Chordata</taxon>
        <taxon>Craniata</taxon>
        <taxon>Vertebrata</taxon>
        <taxon>Euteleostomi</taxon>
        <taxon>Actinopterygii</taxon>
        <taxon>Neopterygii</taxon>
        <taxon>Teleostei</taxon>
        <taxon>Ostariophysi</taxon>
        <taxon>Siluriformes</taxon>
        <taxon>Bagridae</taxon>
        <taxon>Tachysurus</taxon>
    </lineage>
</organism>
<dbReference type="Proteomes" id="UP001187315">
    <property type="component" value="Unassembled WGS sequence"/>
</dbReference>
<proteinExistence type="predicted"/>
<comment type="caution">
    <text evidence="1">The sequence shown here is derived from an EMBL/GenBank/DDBJ whole genome shotgun (WGS) entry which is preliminary data.</text>
</comment>
<dbReference type="AlphaFoldDB" id="A0AA88SPW0"/>
<dbReference type="EMBL" id="JAVHJS010000010">
    <property type="protein sequence ID" value="KAK2845462.1"/>
    <property type="molecule type" value="Genomic_DNA"/>
</dbReference>
<keyword evidence="2" id="KW-1185">Reference proteome</keyword>